<comment type="caution">
    <text evidence="2">The sequence shown here is derived from an EMBL/GenBank/DDBJ whole genome shotgun (WGS) entry which is preliminary data.</text>
</comment>
<organism evidence="2 3">
    <name type="scientific">Natrinema ejinorense</name>
    <dbReference type="NCBI Taxonomy" id="373386"/>
    <lineage>
        <taxon>Archaea</taxon>
        <taxon>Methanobacteriati</taxon>
        <taxon>Methanobacteriota</taxon>
        <taxon>Stenosarchaea group</taxon>
        <taxon>Halobacteria</taxon>
        <taxon>Halobacteriales</taxon>
        <taxon>Natrialbaceae</taxon>
        <taxon>Natrinema</taxon>
    </lineage>
</organism>
<feature type="region of interest" description="Disordered" evidence="1">
    <location>
        <begin position="53"/>
        <end position="83"/>
    </location>
</feature>
<gene>
    <name evidence="2" type="ORF">CP557_21625</name>
</gene>
<evidence type="ECO:0000256" key="1">
    <source>
        <dbReference type="SAM" id="MobiDB-lite"/>
    </source>
</evidence>
<protein>
    <submittedName>
        <fullName evidence="2">Uncharacterized protein</fullName>
    </submittedName>
</protein>
<evidence type="ECO:0000313" key="2">
    <source>
        <dbReference type="EMBL" id="PCR88636.1"/>
    </source>
</evidence>
<sequence>MSGTERDRIELENGLYDRVDLRLQDVIHALNNDDPEGAIVNLHEAQNELLKKHPEIPRVHVTVPAPNIERTEDSDTERGETDE</sequence>
<accession>A0A2A5QP63</accession>
<evidence type="ECO:0000313" key="3">
    <source>
        <dbReference type="Proteomes" id="UP000219689"/>
    </source>
</evidence>
<dbReference type="EMBL" id="NXNI01000003">
    <property type="protein sequence ID" value="PCR88636.1"/>
    <property type="molecule type" value="Genomic_DNA"/>
</dbReference>
<keyword evidence="3" id="KW-1185">Reference proteome</keyword>
<proteinExistence type="predicted"/>
<dbReference type="Proteomes" id="UP000219689">
    <property type="component" value="Unassembled WGS sequence"/>
</dbReference>
<dbReference type="RefSeq" id="WP_097382103.1">
    <property type="nucleotide sequence ID" value="NZ_NXNI01000003.1"/>
</dbReference>
<name>A0A2A5QP63_9EURY</name>
<dbReference type="AlphaFoldDB" id="A0A2A5QP63"/>
<reference evidence="2 3" key="1">
    <citation type="submission" date="2017-09" db="EMBL/GenBank/DDBJ databases">
        <title>Genome sequences of Natrinema ejinorence JCM 13890T.</title>
        <authorList>
            <person name="Roh S.W."/>
            <person name="Kim Y.B."/>
            <person name="Kim J.Y."/>
        </authorList>
    </citation>
    <scope>NUCLEOTIDE SEQUENCE [LARGE SCALE GENOMIC DNA]</scope>
    <source>
        <strain evidence="2 3">JCM 13890</strain>
    </source>
</reference>
<feature type="compositionally biased region" description="Basic and acidic residues" evidence="1">
    <location>
        <begin position="69"/>
        <end position="83"/>
    </location>
</feature>